<keyword evidence="2" id="KW-1185">Reference proteome</keyword>
<dbReference type="GeneID" id="80895234"/>
<sequence>MHGAARTPSPVTAAWGGELGNCVQSYERILLSDSRNFREVCRKIISVLGMNNQSHCQRHSLLGNEEHPEDGKLLVRALISGCSIKHGELVSVPSGSVRWKKSYFCAFFFN</sequence>
<comment type="caution">
    <text evidence="1">The sequence shown here is derived from an EMBL/GenBank/DDBJ whole genome shotgun (WGS) entry which is preliminary data.</text>
</comment>
<organism evidence="1 2">
    <name type="scientific">Akanthomyces muscarius</name>
    <name type="common">Entomopathogenic fungus</name>
    <name type="synonym">Lecanicillium muscarium</name>
    <dbReference type="NCBI Taxonomy" id="2231603"/>
    <lineage>
        <taxon>Eukaryota</taxon>
        <taxon>Fungi</taxon>
        <taxon>Dikarya</taxon>
        <taxon>Ascomycota</taxon>
        <taxon>Pezizomycotina</taxon>
        <taxon>Sordariomycetes</taxon>
        <taxon>Hypocreomycetidae</taxon>
        <taxon>Hypocreales</taxon>
        <taxon>Cordycipitaceae</taxon>
        <taxon>Akanthomyces</taxon>
    </lineage>
</organism>
<dbReference type="Proteomes" id="UP001144673">
    <property type="component" value="Unassembled WGS sequence"/>
</dbReference>
<proteinExistence type="predicted"/>
<evidence type="ECO:0000313" key="1">
    <source>
        <dbReference type="EMBL" id="KAJ4159163.1"/>
    </source>
</evidence>
<protein>
    <submittedName>
        <fullName evidence="1">Uncharacterized protein</fullName>
    </submittedName>
</protein>
<evidence type="ECO:0000313" key="2">
    <source>
        <dbReference type="Proteomes" id="UP001144673"/>
    </source>
</evidence>
<gene>
    <name evidence="1" type="ORF">LMH87_008075</name>
</gene>
<dbReference type="EMBL" id="JAJHUN010000005">
    <property type="protein sequence ID" value="KAJ4159163.1"/>
    <property type="molecule type" value="Genomic_DNA"/>
</dbReference>
<reference evidence="1" key="1">
    <citation type="journal article" date="2023" name="Access Microbiol">
        <title>De-novo genome assembly for Akanthomyces muscarius, a biocontrol agent of insect agricultural pests.</title>
        <authorList>
            <person name="Erdos Z."/>
            <person name="Studholme D.J."/>
            <person name="Raymond B."/>
            <person name="Sharma M."/>
        </authorList>
    </citation>
    <scope>NUCLEOTIDE SEQUENCE</scope>
    <source>
        <strain evidence="1">Ve6</strain>
    </source>
</reference>
<dbReference type="KEGG" id="amus:LMH87_008075"/>
<accession>A0A9W8UMU5</accession>
<name>A0A9W8UMU5_AKAMU</name>
<dbReference type="AlphaFoldDB" id="A0A9W8UMU5"/>
<dbReference type="RefSeq" id="XP_056057162.1">
    <property type="nucleotide sequence ID" value="XM_056202881.1"/>
</dbReference>